<evidence type="ECO:0000256" key="3">
    <source>
        <dbReference type="RuleBase" id="RU000524"/>
    </source>
</evidence>
<organism evidence="5 6">
    <name type="scientific">Nocardioides iriomotensis</name>
    <dbReference type="NCBI Taxonomy" id="715784"/>
    <lineage>
        <taxon>Bacteria</taxon>
        <taxon>Bacillati</taxon>
        <taxon>Actinomycetota</taxon>
        <taxon>Actinomycetes</taxon>
        <taxon>Propionibacteriales</taxon>
        <taxon>Nocardioidaceae</taxon>
        <taxon>Nocardioides</taxon>
    </lineage>
</organism>
<evidence type="ECO:0000256" key="4">
    <source>
        <dbReference type="SAM" id="MobiDB-lite"/>
    </source>
</evidence>
<comment type="caution">
    <text evidence="5">The sequence shown here is derived from an EMBL/GenBank/DDBJ whole genome shotgun (WGS) entry which is preliminary data.</text>
</comment>
<dbReference type="InterPro" id="IPR011344">
    <property type="entry name" value="ssDNA-bd"/>
</dbReference>
<dbReference type="Pfam" id="PF00436">
    <property type="entry name" value="SSB"/>
    <property type="match status" value="1"/>
</dbReference>
<dbReference type="PANTHER" id="PTHR10302:SF27">
    <property type="entry name" value="SINGLE-STRANDED DNA-BINDING PROTEIN"/>
    <property type="match status" value="1"/>
</dbReference>
<dbReference type="SUPFAM" id="SSF50249">
    <property type="entry name" value="Nucleic acid-binding proteins"/>
    <property type="match status" value="1"/>
</dbReference>
<dbReference type="GO" id="GO:0009295">
    <property type="term" value="C:nucleoid"/>
    <property type="evidence" value="ECO:0007669"/>
    <property type="project" value="TreeGrafter"/>
</dbReference>
<dbReference type="InterPro" id="IPR012340">
    <property type="entry name" value="NA-bd_OB-fold"/>
</dbReference>
<dbReference type="NCBIfam" id="TIGR00621">
    <property type="entry name" value="ssb"/>
    <property type="match status" value="1"/>
</dbReference>
<evidence type="ECO:0000313" key="5">
    <source>
        <dbReference type="EMBL" id="RYU13050.1"/>
    </source>
</evidence>
<dbReference type="RefSeq" id="WP_129986869.1">
    <property type="nucleotide sequence ID" value="NZ_SDPU01000020.1"/>
</dbReference>
<dbReference type="InterPro" id="IPR000424">
    <property type="entry name" value="Primosome_PriB/ssb"/>
</dbReference>
<dbReference type="AlphaFoldDB" id="A0A4Q5J333"/>
<proteinExistence type="predicted"/>
<dbReference type="PANTHER" id="PTHR10302">
    <property type="entry name" value="SINGLE-STRANDED DNA-BINDING PROTEIN"/>
    <property type="match status" value="1"/>
</dbReference>
<evidence type="ECO:0000313" key="6">
    <source>
        <dbReference type="Proteomes" id="UP000291189"/>
    </source>
</evidence>
<gene>
    <name evidence="5" type="ORF">ETU37_08990</name>
</gene>
<evidence type="ECO:0000256" key="2">
    <source>
        <dbReference type="PROSITE-ProRule" id="PRU00252"/>
    </source>
</evidence>
<dbReference type="CDD" id="cd04496">
    <property type="entry name" value="SSB_OBF"/>
    <property type="match status" value="1"/>
</dbReference>
<sequence>MSDTFVTLHGWIGSDVTFREPHGVSVANLRVASTPRLRRDGRWVDGDTTWYSVTAWRTLADNVRDSLRKGDAVIVHGRLRTDVWERADGQTAATLCIDATMVGPDLNRGTARFERTVRTERPETDVDAEVDSLNRQEPVDLTGFDSLGNPQDEVGAATAAA</sequence>
<dbReference type="PROSITE" id="PS50935">
    <property type="entry name" value="SSB"/>
    <property type="match status" value="1"/>
</dbReference>
<name>A0A4Q5J333_9ACTN</name>
<accession>A0A4Q5J333</accession>
<keyword evidence="1 2" id="KW-0238">DNA-binding</keyword>
<reference evidence="5 6" key="1">
    <citation type="submission" date="2019-01" db="EMBL/GenBank/DDBJ databases">
        <title>Nocardioides guangzhouensis sp. nov., an actinobacterium isolated from soil.</title>
        <authorList>
            <person name="Fu Y."/>
            <person name="Cai Y."/>
            <person name="Lin Z."/>
            <person name="Chen P."/>
        </authorList>
    </citation>
    <scope>NUCLEOTIDE SEQUENCE [LARGE SCALE GENOMIC DNA]</scope>
    <source>
        <strain evidence="5 6">NBRC 105384</strain>
    </source>
</reference>
<dbReference type="Gene3D" id="2.40.50.140">
    <property type="entry name" value="Nucleic acid-binding proteins"/>
    <property type="match status" value="1"/>
</dbReference>
<protein>
    <recommendedName>
        <fullName evidence="3">Single-stranded DNA-binding protein</fullName>
    </recommendedName>
</protein>
<evidence type="ECO:0000256" key="1">
    <source>
        <dbReference type="ARBA" id="ARBA00023125"/>
    </source>
</evidence>
<feature type="region of interest" description="Disordered" evidence="4">
    <location>
        <begin position="132"/>
        <end position="161"/>
    </location>
</feature>
<dbReference type="OrthoDB" id="4427276at2"/>
<dbReference type="GO" id="GO:0006260">
    <property type="term" value="P:DNA replication"/>
    <property type="evidence" value="ECO:0007669"/>
    <property type="project" value="InterPro"/>
</dbReference>
<dbReference type="Proteomes" id="UP000291189">
    <property type="component" value="Unassembled WGS sequence"/>
</dbReference>
<keyword evidence="6" id="KW-1185">Reference proteome</keyword>
<dbReference type="EMBL" id="SDPU01000020">
    <property type="protein sequence ID" value="RYU13050.1"/>
    <property type="molecule type" value="Genomic_DNA"/>
</dbReference>
<dbReference type="GO" id="GO:0003697">
    <property type="term" value="F:single-stranded DNA binding"/>
    <property type="evidence" value="ECO:0007669"/>
    <property type="project" value="InterPro"/>
</dbReference>